<dbReference type="InterPro" id="IPR029787">
    <property type="entry name" value="Nucleotide_cyclase"/>
</dbReference>
<dbReference type="Gene3D" id="3.30.450.20">
    <property type="entry name" value="PAS domain"/>
    <property type="match status" value="5"/>
</dbReference>
<comment type="cofactor">
    <cofactor evidence="1">
        <name>Mg(2+)</name>
        <dbReference type="ChEBI" id="CHEBI:18420"/>
    </cofactor>
</comment>
<dbReference type="CDD" id="cd00130">
    <property type="entry name" value="PAS"/>
    <property type="match status" value="5"/>
</dbReference>
<feature type="domain" description="EAL" evidence="7">
    <location>
        <begin position="903"/>
        <end position="1157"/>
    </location>
</feature>
<evidence type="ECO:0000259" key="6">
    <source>
        <dbReference type="PROSITE" id="PS50113"/>
    </source>
</evidence>
<evidence type="ECO:0000259" key="5">
    <source>
        <dbReference type="PROSITE" id="PS50112"/>
    </source>
</evidence>
<comment type="caution">
    <text evidence="9">The sequence shown here is derived from an EMBL/GenBank/DDBJ whole genome shotgun (WGS) entry which is preliminary data.</text>
</comment>
<dbReference type="EMBL" id="NRSJ01000006">
    <property type="protein sequence ID" value="MBK1703985.1"/>
    <property type="molecule type" value="Genomic_DNA"/>
</dbReference>
<evidence type="ECO:0000256" key="2">
    <source>
        <dbReference type="ARBA" id="ARBA00012282"/>
    </source>
</evidence>
<organism evidence="9 10">
    <name type="scientific">Halochromatium glycolicum</name>
    <dbReference type="NCBI Taxonomy" id="85075"/>
    <lineage>
        <taxon>Bacteria</taxon>
        <taxon>Pseudomonadati</taxon>
        <taxon>Pseudomonadota</taxon>
        <taxon>Gammaproteobacteria</taxon>
        <taxon>Chromatiales</taxon>
        <taxon>Chromatiaceae</taxon>
        <taxon>Halochromatium</taxon>
    </lineage>
</organism>
<dbReference type="Pfam" id="PF13188">
    <property type="entry name" value="PAS_8"/>
    <property type="match status" value="1"/>
</dbReference>
<dbReference type="FunFam" id="3.20.20.450:FF:000001">
    <property type="entry name" value="Cyclic di-GMP phosphodiesterase yahA"/>
    <property type="match status" value="1"/>
</dbReference>
<feature type="domain" description="PAC" evidence="6">
    <location>
        <begin position="676"/>
        <end position="728"/>
    </location>
</feature>
<feature type="domain" description="PAC" evidence="6">
    <location>
        <begin position="292"/>
        <end position="344"/>
    </location>
</feature>
<dbReference type="NCBIfam" id="TIGR00229">
    <property type="entry name" value="sensory_box"/>
    <property type="match status" value="5"/>
</dbReference>
<reference evidence="9" key="1">
    <citation type="submission" date="2017-08" db="EMBL/GenBank/DDBJ databases">
        <authorList>
            <person name="Imhoff J.F."/>
            <person name="Rahn T."/>
            <person name="Kuenzel S."/>
            <person name="Neulinger S.C."/>
        </authorList>
    </citation>
    <scope>NUCLEOTIDE SEQUENCE</scope>
    <source>
        <strain evidence="9">DSM 11080</strain>
    </source>
</reference>
<feature type="domain" description="PAS" evidence="5">
    <location>
        <begin position="603"/>
        <end position="649"/>
    </location>
</feature>
<dbReference type="Pfam" id="PF08447">
    <property type="entry name" value="PAS_3"/>
    <property type="match status" value="2"/>
</dbReference>
<feature type="domain" description="PAS" evidence="5">
    <location>
        <begin position="215"/>
        <end position="287"/>
    </location>
</feature>
<dbReference type="InterPro" id="IPR013655">
    <property type="entry name" value="PAS_fold_3"/>
</dbReference>
<accession>A0AAJ0X9E7</accession>
<dbReference type="InterPro" id="IPR000700">
    <property type="entry name" value="PAS-assoc_C"/>
</dbReference>
<dbReference type="SMART" id="SM00086">
    <property type="entry name" value="PAC"/>
    <property type="match status" value="4"/>
</dbReference>
<dbReference type="InterPro" id="IPR000014">
    <property type="entry name" value="PAS"/>
</dbReference>
<gene>
    <name evidence="9" type="ORF">CKO40_05360</name>
</gene>
<dbReference type="Pfam" id="PF00990">
    <property type="entry name" value="GGDEF"/>
    <property type="match status" value="1"/>
</dbReference>
<dbReference type="GO" id="GO:0071732">
    <property type="term" value="P:cellular response to nitric oxide"/>
    <property type="evidence" value="ECO:0007669"/>
    <property type="project" value="UniProtKB-ARBA"/>
</dbReference>
<evidence type="ECO:0000313" key="10">
    <source>
        <dbReference type="Proteomes" id="UP001296776"/>
    </source>
</evidence>
<dbReference type="PROSITE" id="PS50112">
    <property type="entry name" value="PAS"/>
    <property type="match status" value="2"/>
</dbReference>
<name>A0AAJ0X9E7_9GAMM</name>
<evidence type="ECO:0000313" key="9">
    <source>
        <dbReference type="EMBL" id="MBK1703985.1"/>
    </source>
</evidence>
<dbReference type="InterPro" id="IPR035965">
    <property type="entry name" value="PAS-like_dom_sf"/>
</dbReference>
<comment type="catalytic activity">
    <reaction evidence="4">
        <text>3',3'-c-di-GMP + H2O = 5'-phosphoguanylyl(3'-&gt;5')guanosine + H(+)</text>
        <dbReference type="Rhea" id="RHEA:24902"/>
        <dbReference type="ChEBI" id="CHEBI:15377"/>
        <dbReference type="ChEBI" id="CHEBI:15378"/>
        <dbReference type="ChEBI" id="CHEBI:58754"/>
        <dbReference type="ChEBI" id="CHEBI:58805"/>
        <dbReference type="EC" id="3.1.4.52"/>
    </reaction>
    <physiologicalReaction direction="left-to-right" evidence="4">
        <dbReference type="Rhea" id="RHEA:24903"/>
    </physiologicalReaction>
</comment>
<dbReference type="EC" id="3.1.4.52" evidence="2"/>
<proteinExistence type="predicted"/>
<dbReference type="InterPro" id="IPR000160">
    <property type="entry name" value="GGDEF_dom"/>
</dbReference>
<dbReference type="CDD" id="cd01949">
    <property type="entry name" value="GGDEF"/>
    <property type="match status" value="1"/>
</dbReference>
<dbReference type="FunFam" id="3.30.70.270:FF:000001">
    <property type="entry name" value="Diguanylate cyclase domain protein"/>
    <property type="match status" value="1"/>
</dbReference>
<dbReference type="PANTHER" id="PTHR44757:SF2">
    <property type="entry name" value="BIOFILM ARCHITECTURE MAINTENANCE PROTEIN MBAA"/>
    <property type="match status" value="1"/>
</dbReference>
<evidence type="ECO:0000256" key="3">
    <source>
        <dbReference type="ARBA" id="ARBA00022636"/>
    </source>
</evidence>
<dbReference type="SUPFAM" id="SSF55785">
    <property type="entry name" value="PYP-like sensor domain (PAS domain)"/>
    <property type="match status" value="5"/>
</dbReference>
<dbReference type="PROSITE" id="PS50883">
    <property type="entry name" value="EAL"/>
    <property type="match status" value="1"/>
</dbReference>
<reference evidence="9" key="2">
    <citation type="journal article" date="2020" name="Microorganisms">
        <title>Osmotic Adaptation and Compatible Solute Biosynthesis of Phototrophic Bacteria as Revealed from Genome Analyses.</title>
        <authorList>
            <person name="Imhoff J.F."/>
            <person name="Rahn T."/>
            <person name="Kunzel S."/>
            <person name="Keller A."/>
            <person name="Neulinger S.C."/>
        </authorList>
    </citation>
    <scope>NUCLEOTIDE SEQUENCE</scope>
    <source>
        <strain evidence="9">DSM 11080</strain>
    </source>
</reference>
<dbReference type="Proteomes" id="UP001296776">
    <property type="component" value="Unassembled WGS sequence"/>
</dbReference>
<dbReference type="PANTHER" id="PTHR44757">
    <property type="entry name" value="DIGUANYLATE CYCLASE DGCP"/>
    <property type="match status" value="1"/>
</dbReference>
<keyword evidence="10" id="KW-1185">Reference proteome</keyword>
<evidence type="ECO:0000256" key="4">
    <source>
        <dbReference type="ARBA" id="ARBA00051114"/>
    </source>
</evidence>
<evidence type="ECO:0000256" key="1">
    <source>
        <dbReference type="ARBA" id="ARBA00001946"/>
    </source>
</evidence>
<dbReference type="InterPro" id="IPR001633">
    <property type="entry name" value="EAL_dom"/>
</dbReference>
<dbReference type="SUPFAM" id="SSF141868">
    <property type="entry name" value="EAL domain-like"/>
    <property type="match status" value="1"/>
</dbReference>
<evidence type="ECO:0000259" key="7">
    <source>
        <dbReference type="PROSITE" id="PS50883"/>
    </source>
</evidence>
<dbReference type="PROSITE" id="PS50887">
    <property type="entry name" value="GGDEF"/>
    <property type="match status" value="1"/>
</dbReference>
<protein>
    <recommendedName>
        <fullName evidence="2">cyclic-guanylate-specific phosphodiesterase</fullName>
        <ecNumber evidence="2">3.1.4.52</ecNumber>
    </recommendedName>
</protein>
<feature type="domain" description="PAC" evidence="6">
    <location>
        <begin position="420"/>
        <end position="473"/>
    </location>
</feature>
<dbReference type="AlphaFoldDB" id="A0AAJ0X9E7"/>
<dbReference type="Gene3D" id="3.20.20.450">
    <property type="entry name" value="EAL domain"/>
    <property type="match status" value="1"/>
</dbReference>
<dbReference type="GO" id="GO:0071111">
    <property type="term" value="F:cyclic-guanylate-specific phosphodiesterase activity"/>
    <property type="evidence" value="ECO:0007669"/>
    <property type="project" value="UniProtKB-EC"/>
</dbReference>
<dbReference type="SMART" id="SM00052">
    <property type="entry name" value="EAL"/>
    <property type="match status" value="1"/>
</dbReference>
<dbReference type="Gene3D" id="3.30.70.270">
    <property type="match status" value="1"/>
</dbReference>
<dbReference type="SMART" id="SM00267">
    <property type="entry name" value="GGDEF"/>
    <property type="match status" value="1"/>
</dbReference>
<dbReference type="PROSITE" id="PS50113">
    <property type="entry name" value="PAC"/>
    <property type="match status" value="3"/>
</dbReference>
<evidence type="ECO:0000259" key="8">
    <source>
        <dbReference type="PROSITE" id="PS50887"/>
    </source>
</evidence>
<dbReference type="NCBIfam" id="TIGR00254">
    <property type="entry name" value="GGDEF"/>
    <property type="match status" value="1"/>
</dbReference>
<dbReference type="InterPro" id="IPR052155">
    <property type="entry name" value="Biofilm_reg_signaling"/>
</dbReference>
<dbReference type="SMART" id="SM00091">
    <property type="entry name" value="PAS"/>
    <property type="match status" value="4"/>
</dbReference>
<dbReference type="SUPFAM" id="SSF55073">
    <property type="entry name" value="Nucleotide cyclase"/>
    <property type="match status" value="1"/>
</dbReference>
<dbReference type="Pfam" id="PF13426">
    <property type="entry name" value="PAS_9"/>
    <property type="match status" value="2"/>
</dbReference>
<dbReference type="InterPro" id="IPR001610">
    <property type="entry name" value="PAC"/>
</dbReference>
<keyword evidence="3" id="KW-0973">c-di-GMP</keyword>
<dbReference type="InterPro" id="IPR035919">
    <property type="entry name" value="EAL_sf"/>
</dbReference>
<dbReference type="CDD" id="cd01948">
    <property type="entry name" value="EAL"/>
    <property type="match status" value="1"/>
</dbReference>
<dbReference type="InterPro" id="IPR043128">
    <property type="entry name" value="Rev_trsase/Diguanyl_cyclase"/>
</dbReference>
<dbReference type="RefSeq" id="WP_200345156.1">
    <property type="nucleotide sequence ID" value="NZ_NRSJ01000006.1"/>
</dbReference>
<dbReference type="Pfam" id="PF00563">
    <property type="entry name" value="EAL"/>
    <property type="match status" value="1"/>
</dbReference>
<feature type="domain" description="GGDEF" evidence="8">
    <location>
        <begin position="760"/>
        <end position="894"/>
    </location>
</feature>
<sequence length="1158" mass="129613">MNQDHEPKRETARDEAHELERFRERALAALREGRFDLAQELIANGDVSFETLIENVRIYQAELEIQNEELTRSQQLSAQALERFSAFFHNTPIAEMVVDRHGLIIEANPAASELFALRDLSAHHHFLLRLVAERDRGSFLDLQRTLTQGEAPSAERTDLRLCTTNGNEFIGDLHGARLPDTTSGEPRILCAVVDRTAIARQQRELKHAYDRLARSQEAYHVLAEYSPDWDYWLSPEGRFIHVSPGCRAVTGYSAGAFLDDSGLINRLIHPDDRPRWEAHLEKAIRAVHRDEAPMLFRLRHRNGGWRWIEHECCPVIADDGRYLGRRGVNRDVTTRQEAEAGVRELRNMLVDAERIAKAGACSWQQGDELIQVSPGWQHIHAADRSAYSLDELSRGFAHPDDAERVAAALRQAFDDQGEGYELEYRIRRADDGSTRWVRTRTEVVRDDGGRTLQVRGTVVDITSEVEAKSRLEESERHHRALFESAAEGMLVLQASRITAINTAALKMLGYEQPEALLGKRPDEISPPMQPGGRSSSREVERLIGGATNDTTAGGTQRFDWVHLHADGSAVPVEVTLVPVAIEGNPGYFVHWHDRTLEAKARQREIQASTVFENTAEAIMVTDAEQRILAVNSAFTQITGFEEPEVSGRSPRMLASGHHDAAFFKRMNLTMERTGSWSGEIWNRRKNGEVYPARMTISRVTDDADELSNYVGLFSDISEAKRSEEELYRLAHSDSLTGLANRALLRARLEQSLLRAKRDHHALALLFMDLDLFKNVNDSLGHSVGDELLIEVAQVITSQVRAGDTVARIGGDEFVILMDDLSDGAEAVAHLAQRLCQRVSQPLQVAERELQLTVSIGISLFPDDGDCMDTLLSNADLAMYRAKDQGRNTYHFFETEMTERAVQRLHLETALRGAIARNELELVYQPQFRLANGDLCGVESLLRWTHPELGTISPAKFIPVAEEIGMISELGRWVLTEACNQLTRWDAEGFRVPSLSVNVSVHQVERIDLIDEIKGIIAATDVDPDRLELEVTESVFMRNVERVVENLNALRDLGIRLAVDDFGSGFSSLGYLKQLPISRLKIDKTFVDGVDTDANDSAIARAVIVLGRALGLEVIAEGVETQAQASFLENEGCDAVQGYLFARPMAAGALRDQHYAVTD</sequence>